<name>A0A173LIW6_9ACTN</name>
<sequence>MANRHTGGTTPHSQRLPREARRGDGPLRASWDPETRVQSAATSARGGGTPGKGGALRRFVDNWGWRAYAIPVLIIITVAVIADAVRSPSVAETGSSGEIENSNPGPIPGADDDPNREIPEMGQLPPGGPVLEAGAGSFYVVPGTSDVIGQDSGELNDFTIEVEDGIDTGDFGGDDAIAQMIEATLYNPKSWTADGKVKFQRVDGDASPKFRISLATPETVREACGFDIELETSCYNPDTERVYLNLARWVRGATSFEGDIGLYRQYQINHEVGHAVGHPQHDPCPGDGRLAPIMMQQTLSLKNSDLHSLDPGGYAPDDDVTCRPNAWPFPEV</sequence>
<feature type="region of interest" description="Disordered" evidence="1">
    <location>
        <begin position="88"/>
        <end position="129"/>
    </location>
</feature>
<dbReference type="KEGG" id="dtm:BJL86_1050"/>
<dbReference type="SUPFAM" id="SSF55486">
    <property type="entry name" value="Metalloproteases ('zincins'), catalytic domain"/>
    <property type="match status" value="1"/>
</dbReference>
<keyword evidence="2" id="KW-1133">Transmembrane helix</keyword>
<dbReference type="OrthoDB" id="9779865at2"/>
<dbReference type="AlphaFoldDB" id="A0A173LIW6"/>
<dbReference type="RefSeq" id="WP_067474860.1">
    <property type="nucleotide sequence ID" value="NZ_CP015961.1"/>
</dbReference>
<dbReference type="EMBL" id="CP015961">
    <property type="protein sequence ID" value="ANI91843.1"/>
    <property type="molecule type" value="Genomic_DNA"/>
</dbReference>
<dbReference type="Proteomes" id="UP000186104">
    <property type="component" value="Chromosome"/>
</dbReference>
<feature type="compositionally biased region" description="Gly residues" evidence="1">
    <location>
        <begin position="45"/>
        <end position="54"/>
    </location>
</feature>
<organism evidence="4 5">
    <name type="scientific">Dietzia timorensis</name>
    <dbReference type="NCBI Taxonomy" id="499555"/>
    <lineage>
        <taxon>Bacteria</taxon>
        <taxon>Bacillati</taxon>
        <taxon>Actinomycetota</taxon>
        <taxon>Actinomycetes</taxon>
        <taxon>Mycobacteriales</taxon>
        <taxon>Dietziaceae</taxon>
        <taxon>Dietzia</taxon>
    </lineage>
</organism>
<keyword evidence="2" id="KW-0472">Membrane</keyword>
<proteinExistence type="predicted"/>
<accession>A0A173LIW6</accession>
<feature type="compositionally biased region" description="Polar residues" evidence="1">
    <location>
        <begin position="1"/>
        <end position="13"/>
    </location>
</feature>
<gene>
    <name evidence="4" type="ORF">BJL86_1050</name>
</gene>
<evidence type="ECO:0000313" key="5">
    <source>
        <dbReference type="Proteomes" id="UP000186104"/>
    </source>
</evidence>
<evidence type="ECO:0000256" key="2">
    <source>
        <dbReference type="SAM" id="Phobius"/>
    </source>
</evidence>
<feature type="transmembrane region" description="Helical" evidence="2">
    <location>
        <begin position="65"/>
        <end position="85"/>
    </location>
</feature>
<dbReference type="STRING" id="499555.BJL86_1050"/>
<protein>
    <recommendedName>
        <fullName evidence="3">DUF3152 domain-containing protein</fullName>
    </recommendedName>
</protein>
<feature type="compositionally biased region" description="Polar residues" evidence="1">
    <location>
        <begin position="90"/>
        <end position="104"/>
    </location>
</feature>
<evidence type="ECO:0000259" key="3">
    <source>
        <dbReference type="Pfam" id="PF11350"/>
    </source>
</evidence>
<feature type="region of interest" description="Disordered" evidence="1">
    <location>
        <begin position="1"/>
        <end position="54"/>
    </location>
</feature>
<feature type="compositionally biased region" description="Basic and acidic residues" evidence="1">
    <location>
        <begin position="16"/>
        <end position="35"/>
    </location>
</feature>
<evidence type="ECO:0000313" key="4">
    <source>
        <dbReference type="EMBL" id="ANI91843.1"/>
    </source>
</evidence>
<evidence type="ECO:0000256" key="1">
    <source>
        <dbReference type="SAM" id="MobiDB-lite"/>
    </source>
</evidence>
<keyword evidence="2" id="KW-0812">Transmembrane</keyword>
<dbReference type="Pfam" id="PF11350">
    <property type="entry name" value="DUF3152"/>
    <property type="match status" value="1"/>
</dbReference>
<dbReference type="InterPro" id="IPR022603">
    <property type="entry name" value="DUF3152"/>
</dbReference>
<reference evidence="4 5" key="1">
    <citation type="submission" date="2016-06" db="EMBL/GenBank/DDBJ databases">
        <title>Complete genome sequence of a saline-alkali tolerant type strain Dietzia timorensis ID05-A0528T.</title>
        <authorList>
            <person name="Wu X."/>
        </authorList>
    </citation>
    <scope>NUCLEOTIDE SEQUENCE [LARGE SCALE GENOMIC DNA]</scope>
    <source>
        <strain evidence="4 5">ID05-A0528</strain>
    </source>
</reference>
<keyword evidence="5" id="KW-1185">Reference proteome</keyword>
<feature type="domain" description="DUF3152" evidence="3">
    <location>
        <begin position="124"/>
        <end position="330"/>
    </location>
</feature>